<proteinExistence type="predicted"/>
<sequence>MSVKARGNVWYRQISAVSRRLASPSSPRVGKPSRLDSGQVSNFALPDLEAMEDRSKPLAADCRSALIMSEPIQLQALLPEDILIDRADQSFRPYYDHFDRSKAVASSFRYPPGRNPILPCFASSSSPANLHSSGQAQVRISILISSRNSLSFVSRPKMSSGDSAFEPFLEYSGRSASPTPSPSSASSTVRIVEPNQVVEQNPIPCVEPNVCRVGPNENRPISAFQHPIMIKTDIPSIFKPEDMPYLKKRYSFPKMQRLSAKRWEKRLSVMDGSAFMR</sequence>
<gene>
    <name evidence="1" type="ORF">FNV43_RR06350</name>
</gene>
<name>A0A8K0HED4_9ROSA</name>
<accession>A0A8K0HED4</accession>
<dbReference type="Proteomes" id="UP000796880">
    <property type="component" value="Unassembled WGS sequence"/>
</dbReference>
<protein>
    <submittedName>
        <fullName evidence="1">Uncharacterized protein</fullName>
    </submittedName>
</protein>
<reference evidence="1" key="1">
    <citation type="submission" date="2020-03" db="EMBL/GenBank/DDBJ databases">
        <title>A high-quality chromosome-level genome assembly of a woody plant with both climbing and erect habits, Rhamnella rubrinervis.</title>
        <authorList>
            <person name="Lu Z."/>
            <person name="Yang Y."/>
            <person name="Zhu X."/>
            <person name="Sun Y."/>
        </authorList>
    </citation>
    <scope>NUCLEOTIDE SEQUENCE</scope>
    <source>
        <strain evidence="1">BYM</strain>
        <tissue evidence="1">Leaf</tissue>
    </source>
</reference>
<dbReference type="AlphaFoldDB" id="A0A8K0HED4"/>
<dbReference type="EMBL" id="VOIH02000003">
    <property type="protein sequence ID" value="KAF3450270.1"/>
    <property type="molecule type" value="Genomic_DNA"/>
</dbReference>
<evidence type="ECO:0000313" key="1">
    <source>
        <dbReference type="EMBL" id="KAF3450270.1"/>
    </source>
</evidence>
<evidence type="ECO:0000313" key="2">
    <source>
        <dbReference type="Proteomes" id="UP000796880"/>
    </source>
</evidence>
<keyword evidence="2" id="KW-1185">Reference proteome</keyword>
<comment type="caution">
    <text evidence="1">The sequence shown here is derived from an EMBL/GenBank/DDBJ whole genome shotgun (WGS) entry which is preliminary data.</text>
</comment>
<organism evidence="1 2">
    <name type="scientific">Rhamnella rubrinervis</name>
    <dbReference type="NCBI Taxonomy" id="2594499"/>
    <lineage>
        <taxon>Eukaryota</taxon>
        <taxon>Viridiplantae</taxon>
        <taxon>Streptophyta</taxon>
        <taxon>Embryophyta</taxon>
        <taxon>Tracheophyta</taxon>
        <taxon>Spermatophyta</taxon>
        <taxon>Magnoliopsida</taxon>
        <taxon>eudicotyledons</taxon>
        <taxon>Gunneridae</taxon>
        <taxon>Pentapetalae</taxon>
        <taxon>rosids</taxon>
        <taxon>fabids</taxon>
        <taxon>Rosales</taxon>
        <taxon>Rhamnaceae</taxon>
        <taxon>rhamnoid group</taxon>
        <taxon>Rhamneae</taxon>
        <taxon>Rhamnella</taxon>
    </lineage>
</organism>